<evidence type="ECO:0008006" key="3">
    <source>
        <dbReference type="Google" id="ProtNLM"/>
    </source>
</evidence>
<name>A0ABU9UQR2_9GAMM</name>
<organism evidence="1 2">
    <name type="scientific">Shewanella vaxholmensis</name>
    <dbReference type="NCBI Taxonomy" id="3063535"/>
    <lineage>
        <taxon>Bacteria</taxon>
        <taxon>Pseudomonadati</taxon>
        <taxon>Pseudomonadota</taxon>
        <taxon>Gammaproteobacteria</taxon>
        <taxon>Alteromonadales</taxon>
        <taxon>Shewanellaceae</taxon>
        <taxon>Shewanella</taxon>
    </lineage>
</organism>
<keyword evidence="2" id="KW-1185">Reference proteome</keyword>
<accession>A0ABU9UQR2</accession>
<gene>
    <name evidence="1" type="ORF">AAGS29_08190</name>
</gene>
<evidence type="ECO:0000313" key="1">
    <source>
        <dbReference type="EMBL" id="MEM6248579.1"/>
    </source>
</evidence>
<comment type="caution">
    <text evidence="1">The sequence shown here is derived from an EMBL/GenBank/DDBJ whole genome shotgun (WGS) entry which is preliminary data.</text>
</comment>
<dbReference type="EMBL" id="JBCHKU010000009">
    <property type="protein sequence ID" value="MEM6248579.1"/>
    <property type="molecule type" value="Genomic_DNA"/>
</dbReference>
<evidence type="ECO:0000313" key="2">
    <source>
        <dbReference type="Proteomes" id="UP001489333"/>
    </source>
</evidence>
<dbReference type="Proteomes" id="UP001489333">
    <property type="component" value="Unassembled WGS sequence"/>
</dbReference>
<proteinExistence type="predicted"/>
<protein>
    <recommendedName>
        <fullName evidence="3">Lantibiotic</fullName>
    </recommendedName>
</protein>
<sequence>MMELKLKKAELVNLSHDKKVLPSELTPQVAGGVITRACGELTANAYTCPSDRTGSTQRCCQIP</sequence>
<reference evidence="1 2" key="1">
    <citation type="submission" date="2024-04" db="EMBL/GenBank/DDBJ databases">
        <title>Novel Shewanella species isolated from Baltic Sea sediments.</title>
        <authorList>
            <person name="Martin-Rodriguez A.J."/>
            <person name="Fernandez-Juarez V."/>
            <person name="Valeriano V.D."/>
            <person name="Mihindukulasooriya I."/>
            <person name="Ceresnova L."/>
            <person name="Joffre E."/>
            <person name="Jensie-Markopoulos S."/>
            <person name="Moore E.R.B."/>
            <person name="Sjoling A."/>
        </authorList>
    </citation>
    <scope>NUCLEOTIDE SEQUENCE [LARGE SCALE GENOMIC DNA]</scope>
    <source>
        <strain evidence="1 2">VAX-SP0-0CM-1</strain>
    </source>
</reference>
<dbReference type="RefSeq" id="WP_219235258.1">
    <property type="nucleotide sequence ID" value="NZ_JAUOEV010000013.1"/>
</dbReference>